<dbReference type="EMBL" id="JBBPBN010000008">
    <property type="protein sequence ID" value="KAK9033322.1"/>
    <property type="molecule type" value="Genomic_DNA"/>
</dbReference>
<comment type="caution">
    <text evidence="1">The sequence shown here is derived from an EMBL/GenBank/DDBJ whole genome shotgun (WGS) entry which is preliminary data.</text>
</comment>
<evidence type="ECO:0000313" key="1">
    <source>
        <dbReference type="EMBL" id="KAK9033322.1"/>
    </source>
</evidence>
<keyword evidence="2" id="KW-1185">Reference proteome</keyword>
<accession>A0ABR2T817</accession>
<organism evidence="1 2">
    <name type="scientific">Hibiscus sabdariffa</name>
    <name type="common">roselle</name>
    <dbReference type="NCBI Taxonomy" id="183260"/>
    <lineage>
        <taxon>Eukaryota</taxon>
        <taxon>Viridiplantae</taxon>
        <taxon>Streptophyta</taxon>
        <taxon>Embryophyta</taxon>
        <taxon>Tracheophyta</taxon>
        <taxon>Spermatophyta</taxon>
        <taxon>Magnoliopsida</taxon>
        <taxon>eudicotyledons</taxon>
        <taxon>Gunneridae</taxon>
        <taxon>Pentapetalae</taxon>
        <taxon>rosids</taxon>
        <taxon>malvids</taxon>
        <taxon>Malvales</taxon>
        <taxon>Malvaceae</taxon>
        <taxon>Malvoideae</taxon>
        <taxon>Hibiscus</taxon>
    </lineage>
</organism>
<gene>
    <name evidence="1" type="ORF">V6N11_018355</name>
</gene>
<name>A0ABR2T817_9ROSI</name>
<reference evidence="1 2" key="1">
    <citation type="journal article" date="2024" name="G3 (Bethesda)">
        <title>Genome assembly of Hibiscus sabdariffa L. provides insights into metabolisms of medicinal natural products.</title>
        <authorList>
            <person name="Kim T."/>
        </authorList>
    </citation>
    <scope>NUCLEOTIDE SEQUENCE [LARGE SCALE GENOMIC DNA]</scope>
    <source>
        <strain evidence="1">TK-2024</strain>
        <tissue evidence="1">Old leaves</tissue>
    </source>
</reference>
<sequence>MVCFDFLEQCRSASGALVRAMQCSQAGTAPFLSLTLKLYFISFHFLRGEGQRIELPLDLRENRLRQRTWHKPMLQLRESLGIPKFRNDVTRLKGEERGYATNEPGGEGLYLLCLGTKEMNRGVRNHSLQDRSHPPENPMVGSYSYGYEKPGKVTASGKVPAGSSREGVTAKGLLDCRAFFNLNKIVDLDTCVGPANGGGVLLDGSSCSALTLFLPLGPFLSAKDKREI</sequence>
<dbReference type="Proteomes" id="UP001396334">
    <property type="component" value="Unassembled WGS sequence"/>
</dbReference>
<evidence type="ECO:0000313" key="2">
    <source>
        <dbReference type="Proteomes" id="UP001396334"/>
    </source>
</evidence>
<protein>
    <submittedName>
        <fullName evidence="1">Uncharacterized protein</fullName>
    </submittedName>
</protein>
<proteinExistence type="predicted"/>